<keyword evidence="14" id="KW-1185">Reference proteome</keyword>
<evidence type="ECO:0000256" key="5">
    <source>
        <dbReference type="ARBA" id="ARBA00022741"/>
    </source>
</evidence>
<evidence type="ECO:0000256" key="6">
    <source>
        <dbReference type="ARBA" id="ARBA00022777"/>
    </source>
</evidence>
<dbReference type="Gene3D" id="1.20.5.1930">
    <property type="match status" value="1"/>
</dbReference>
<accession>A0ABP8FGD6</accession>
<dbReference type="SUPFAM" id="SSF55874">
    <property type="entry name" value="ATPase domain of HSP90 chaperone/DNA topoisomerase II/histidine kinase"/>
    <property type="match status" value="1"/>
</dbReference>
<evidence type="ECO:0000256" key="8">
    <source>
        <dbReference type="ARBA" id="ARBA00023012"/>
    </source>
</evidence>
<dbReference type="InterPro" id="IPR019734">
    <property type="entry name" value="TPR_rpt"/>
</dbReference>
<feature type="signal peptide" evidence="11">
    <location>
        <begin position="1"/>
        <end position="29"/>
    </location>
</feature>
<sequence>MLITGEVIPMKKCMLLICVLALAFLQAGAQLPLDQQKYADSLTRALGQAVSDSGKARICFLLSNYWAPEDTGKARRYLEEGRRLGRRYPYITALSYSAEGYLYYTTDLSRSQQAYKKADTLLSRFRTPEAYMARSNIWATYAAMLQRQDDDRGYIAVVLNKAIPMALLAGDSTLVGSQYVGLATALMNVDENAKAEEYLDKAIAILKNKAPSRLVAAYNRAGENYLILKKPDKAKQVLDAAKDILVPYPGSELYAGYYLIEGLYYHEQKQYRKAVSSFDQGIAKAGGHNKKYKIQELDFYKIKSLLALHSFQPAKKVVNELAADKELMSIDQNRVEIYDDLAEIYHGTGDLDSAYFWLGQSKRLNDSLYESRLTHDINALEAKYRNAENQKQIATLRVEKAEAALSAGNNRLFNWLLGGACLILLIIAAFALLFFRNHKKLSVQRELNYQQQLKEMEQQQQLTVTRAMLEGEERERERVARDLHDGLGGMLAGVKINLSGWASAHAEPDDIHLHRVIGQLDSSVGELRRIARNMMPETLLKFGLETALKDLCEFYMKDGLHIDFQPFHINGSIPLPVQINIYRIVQEILSNAIRHSGATNIVLQCSQSGQEFFITAEDNGRGFDTGVLAGRKGMGLDSVRNRVEYLKGKTEIISAPGEGTTINIELHVDAAT</sequence>
<keyword evidence="10" id="KW-1133">Transmembrane helix</keyword>
<keyword evidence="11" id="KW-0732">Signal</keyword>
<comment type="caution">
    <text evidence="13">The sequence shown here is derived from an EMBL/GenBank/DDBJ whole genome shotgun (WGS) entry which is preliminary data.</text>
</comment>
<dbReference type="Pfam" id="PF07730">
    <property type="entry name" value="HisKA_3"/>
    <property type="match status" value="1"/>
</dbReference>
<evidence type="ECO:0000256" key="10">
    <source>
        <dbReference type="SAM" id="Phobius"/>
    </source>
</evidence>
<comment type="catalytic activity">
    <reaction evidence="1">
        <text>ATP + protein L-histidine = ADP + protein N-phospho-L-histidine.</text>
        <dbReference type="EC" id="2.7.13.3"/>
    </reaction>
</comment>
<protein>
    <recommendedName>
        <fullName evidence="2">histidine kinase</fullName>
        <ecNumber evidence="2">2.7.13.3</ecNumber>
    </recommendedName>
</protein>
<dbReference type="EC" id="2.7.13.3" evidence="2"/>
<dbReference type="PANTHER" id="PTHR24421">
    <property type="entry name" value="NITRATE/NITRITE SENSOR PROTEIN NARX-RELATED"/>
    <property type="match status" value="1"/>
</dbReference>
<evidence type="ECO:0000256" key="4">
    <source>
        <dbReference type="ARBA" id="ARBA00022679"/>
    </source>
</evidence>
<dbReference type="EMBL" id="BAABFN010000001">
    <property type="protein sequence ID" value="GAA4303099.1"/>
    <property type="molecule type" value="Genomic_DNA"/>
</dbReference>
<reference evidence="14" key="1">
    <citation type="journal article" date="2019" name="Int. J. Syst. Evol. Microbiol.">
        <title>The Global Catalogue of Microorganisms (GCM) 10K type strain sequencing project: providing services to taxonomists for standard genome sequencing and annotation.</title>
        <authorList>
            <consortium name="The Broad Institute Genomics Platform"/>
            <consortium name="The Broad Institute Genome Sequencing Center for Infectious Disease"/>
            <person name="Wu L."/>
            <person name="Ma J."/>
        </authorList>
    </citation>
    <scope>NUCLEOTIDE SEQUENCE [LARGE SCALE GENOMIC DNA]</scope>
    <source>
        <strain evidence="14">JCM 17664</strain>
    </source>
</reference>
<keyword evidence="5" id="KW-0547">Nucleotide-binding</keyword>
<dbReference type="InterPro" id="IPR050482">
    <property type="entry name" value="Sensor_HK_TwoCompSys"/>
</dbReference>
<dbReference type="CDD" id="cd16917">
    <property type="entry name" value="HATPase_UhpB-NarQ-NarX-like"/>
    <property type="match status" value="1"/>
</dbReference>
<keyword evidence="6" id="KW-0418">Kinase</keyword>
<dbReference type="SUPFAM" id="SSF48452">
    <property type="entry name" value="TPR-like"/>
    <property type="match status" value="1"/>
</dbReference>
<dbReference type="InterPro" id="IPR011990">
    <property type="entry name" value="TPR-like_helical_dom_sf"/>
</dbReference>
<dbReference type="SMART" id="SM00387">
    <property type="entry name" value="HATPase_c"/>
    <property type="match status" value="1"/>
</dbReference>
<keyword evidence="10" id="KW-0472">Membrane</keyword>
<evidence type="ECO:0000256" key="3">
    <source>
        <dbReference type="ARBA" id="ARBA00022553"/>
    </source>
</evidence>
<dbReference type="Pfam" id="PF02518">
    <property type="entry name" value="HATPase_c"/>
    <property type="match status" value="1"/>
</dbReference>
<dbReference type="PANTHER" id="PTHR24421:SF10">
    <property type="entry name" value="NITRATE_NITRITE SENSOR PROTEIN NARQ"/>
    <property type="match status" value="1"/>
</dbReference>
<dbReference type="InterPro" id="IPR005467">
    <property type="entry name" value="His_kinase_dom"/>
</dbReference>
<feature type="transmembrane region" description="Helical" evidence="10">
    <location>
        <begin position="412"/>
        <end position="435"/>
    </location>
</feature>
<evidence type="ECO:0000313" key="14">
    <source>
        <dbReference type="Proteomes" id="UP001501207"/>
    </source>
</evidence>
<gene>
    <name evidence="13" type="ORF">GCM10023143_06090</name>
</gene>
<name>A0ABP8FGD6_9BACT</name>
<keyword evidence="8" id="KW-0902">Two-component regulatory system</keyword>
<keyword evidence="7" id="KW-0067">ATP-binding</keyword>
<feature type="domain" description="Histidine kinase" evidence="12">
    <location>
        <begin position="581"/>
        <end position="670"/>
    </location>
</feature>
<evidence type="ECO:0000256" key="9">
    <source>
        <dbReference type="SAM" id="Coils"/>
    </source>
</evidence>
<dbReference type="SMART" id="SM00028">
    <property type="entry name" value="TPR"/>
    <property type="match status" value="4"/>
</dbReference>
<dbReference type="InterPro" id="IPR003594">
    <property type="entry name" value="HATPase_dom"/>
</dbReference>
<keyword evidence="4" id="KW-0808">Transferase</keyword>
<keyword evidence="10" id="KW-0812">Transmembrane</keyword>
<keyword evidence="9" id="KW-0175">Coiled coil</keyword>
<evidence type="ECO:0000256" key="2">
    <source>
        <dbReference type="ARBA" id="ARBA00012438"/>
    </source>
</evidence>
<evidence type="ECO:0000256" key="11">
    <source>
        <dbReference type="SAM" id="SignalP"/>
    </source>
</evidence>
<dbReference type="InterPro" id="IPR036890">
    <property type="entry name" value="HATPase_C_sf"/>
</dbReference>
<dbReference type="PROSITE" id="PS50109">
    <property type="entry name" value="HIS_KIN"/>
    <property type="match status" value="1"/>
</dbReference>
<evidence type="ECO:0000256" key="7">
    <source>
        <dbReference type="ARBA" id="ARBA00022840"/>
    </source>
</evidence>
<dbReference type="InterPro" id="IPR011712">
    <property type="entry name" value="Sig_transdc_His_kin_sub3_dim/P"/>
</dbReference>
<organism evidence="13 14">
    <name type="scientific">Compostibacter hankyongensis</name>
    <dbReference type="NCBI Taxonomy" id="1007089"/>
    <lineage>
        <taxon>Bacteria</taxon>
        <taxon>Pseudomonadati</taxon>
        <taxon>Bacteroidota</taxon>
        <taxon>Chitinophagia</taxon>
        <taxon>Chitinophagales</taxon>
        <taxon>Chitinophagaceae</taxon>
        <taxon>Compostibacter</taxon>
    </lineage>
</organism>
<proteinExistence type="predicted"/>
<dbReference type="Gene3D" id="3.30.565.10">
    <property type="entry name" value="Histidine kinase-like ATPase, C-terminal domain"/>
    <property type="match status" value="1"/>
</dbReference>
<feature type="chain" id="PRO_5046139520" description="histidine kinase" evidence="11">
    <location>
        <begin position="30"/>
        <end position="672"/>
    </location>
</feature>
<dbReference type="Proteomes" id="UP001501207">
    <property type="component" value="Unassembled WGS sequence"/>
</dbReference>
<keyword evidence="3" id="KW-0597">Phosphoprotein</keyword>
<evidence type="ECO:0000259" key="12">
    <source>
        <dbReference type="PROSITE" id="PS50109"/>
    </source>
</evidence>
<evidence type="ECO:0000313" key="13">
    <source>
        <dbReference type="EMBL" id="GAA4303099.1"/>
    </source>
</evidence>
<evidence type="ECO:0000256" key="1">
    <source>
        <dbReference type="ARBA" id="ARBA00000085"/>
    </source>
</evidence>
<dbReference type="Gene3D" id="1.25.40.10">
    <property type="entry name" value="Tetratricopeptide repeat domain"/>
    <property type="match status" value="1"/>
</dbReference>
<feature type="coiled-coil region" evidence="9">
    <location>
        <begin position="370"/>
        <end position="404"/>
    </location>
</feature>